<dbReference type="InterPro" id="IPR016181">
    <property type="entry name" value="Acyl_CoA_acyltransferase"/>
</dbReference>
<proteinExistence type="predicted"/>
<protein>
    <submittedName>
        <fullName evidence="3">GNAT family N-acetyltransferase</fullName>
        <ecNumber evidence="3">2.3.1.-</ecNumber>
    </submittedName>
</protein>
<feature type="region of interest" description="Disordered" evidence="1">
    <location>
        <begin position="1"/>
        <end position="25"/>
    </location>
</feature>
<evidence type="ECO:0000259" key="2">
    <source>
        <dbReference type="Pfam" id="PF13480"/>
    </source>
</evidence>
<dbReference type="EMBL" id="JAVUPU010000006">
    <property type="protein sequence ID" value="MDT9599857.1"/>
    <property type="molecule type" value="Genomic_DNA"/>
</dbReference>
<dbReference type="GO" id="GO:0016746">
    <property type="term" value="F:acyltransferase activity"/>
    <property type="evidence" value="ECO:0007669"/>
    <property type="project" value="UniProtKB-KW"/>
</dbReference>
<keyword evidence="4" id="KW-1185">Reference proteome</keyword>
<evidence type="ECO:0000313" key="4">
    <source>
        <dbReference type="Proteomes" id="UP001259572"/>
    </source>
</evidence>
<dbReference type="RefSeq" id="WP_315726954.1">
    <property type="nucleotide sequence ID" value="NZ_JAVUPU010000006.1"/>
</dbReference>
<accession>A0ABU3Q8X7</accession>
<dbReference type="Pfam" id="PF13480">
    <property type="entry name" value="Acetyltransf_6"/>
    <property type="match status" value="1"/>
</dbReference>
<feature type="domain" description="BioF2-like acetyltransferase" evidence="2">
    <location>
        <begin position="208"/>
        <end position="348"/>
    </location>
</feature>
<gene>
    <name evidence="3" type="ORF">RQX22_12920</name>
</gene>
<dbReference type="SUPFAM" id="SSF55729">
    <property type="entry name" value="Acyl-CoA N-acyltransferases (Nat)"/>
    <property type="match status" value="1"/>
</dbReference>
<dbReference type="Proteomes" id="UP001259572">
    <property type="component" value="Unassembled WGS sequence"/>
</dbReference>
<evidence type="ECO:0000256" key="1">
    <source>
        <dbReference type="SAM" id="MobiDB-lite"/>
    </source>
</evidence>
<keyword evidence="3" id="KW-0012">Acyltransferase</keyword>
<keyword evidence="3" id="KW-0808">Transferase</keyword>
<sequence>MEVLSPELPEPGGVAGSAHSHESPAGTSVSAVLHRIGTIPDILYPAWRDLALDASEPNSFGETWFLGAGLRAFAVEDDVRLVEVRLGDGADALLIGLMPLCLRRDYGRMRVLHVQNWGHFHTFLGTPLIRNGFERRFWTAILEALDAADWAPNFLHVHGLVDNGPVLAGLEAAADMVGRSCPIVHRSARALLASHLAPEAYYEATVRKKKRKELQRLSRRLAELGKLESRSLAADEPVEPWCEAFLALECSGWKGESGSALANSAETRSFFLEAVQGAAAEGRLQMLRLDLDERPIAMLVNFLAPPGSFSFKIAFDEAYARFSPGVLIQLDNLQILRRNDIDWMDSCAAENHPMIESLWGERRNIVRVTVRLRGFRHGLVYGICRTLETGAAWVRALRRPEREPVE</sequence>
<reference evidence="3 4" key="1">
    <citation type="submission" date="2023-05" db="EMBL/GenBank/DDBJ databases">
        <authorList>
            <person name="Guo Y."/>
        </authorList>
    </citation>
    <scope>NUCLEOTIDE SEQUENCE [LARGE SCALE GENOMIC DNA]</scope>
    <source>
        <strain evidence="3 4">GR2756</strain>
    </source>
</reference>
<dbReference type="InterPro" id="IPR038740">
    <property type="entry name" value="BioF2-like_GNAT_dom"/>
</dbReference>
<name>A0ABU3Q8X7_9SPHN</name>
<comment type="caution">
    <text evidence="3">The sequence shown here is derived from an EMBL/GenBank/DDBJ whole genome shotgun (WGS) entry which is preliminary data.</text>
</comment>
<evidence type="ECO:0000313" key="3">
    <source>
        <dbReference type="EMBL" id="MDT9599857.1"/>
    </source>
</evidence>
<dbReference type="EC" id="2.3.1.-" evidence="3"/>
<organism evidence="3 4">
    <name type="scientific">Sphingosinicella rhizophila</name>
    <dbReference type="NCBI Taxonomy" id="3050082"/>
    <lineage>
        <taxon>Bacteria</taxon>
        <taxon>Pseudomonadati</taxon>
        <taxon>Pseudomonadota</taxon>
        <taxon>Alphaproteobacteria</taxon>
        <taxon>Sphingomonadales</taxon>
        <taxon>Sphingosinicellaceae</taxon>
        <taxon>Sphingosinicella</taxon>
    </lineage>
</organism>